<evidence type="ECO:0000313" key="5">
    <source>
        <dbReference type="Proteomes" id="UP000680141"/>
    </source>
</evidence>
<evidence type="ECO:0000256" key="1">
    <source>
        <dbReference type="ARBA" id="ARBA00022518"/>
    </source>
</evidence>
<dbReference type="Gene3D" id="1.10.287.110">
    <property type="entry name" value="DnaJ domain"/>
    <property type="match status" value="1"/>
</dbReference>
<organism evidence="4 5">
    <name type="scientific">Mastomys natalensis polyomavirus 3</name>
    <dbReference type="NCBI Taxonomy" id="2662314"/>
    <lineage>
        <taxon>Viruses</taxon>
        <taxon>Monodnaviria</taxon>
        <taxon>Shotokuvirae</taxon>
        <taxon>Cossaviricota</taxon>
        <taxon>Papovaviricetes</taxon>
        <taxon>Sepolyvirales</taxon>
        <taxon>Polyomaviridae</taxon>
        <taxon>Alphapolyomavirus</taxon>
        <taxon>Alphapolyomavirus tertimastomysis</taxon>
    </lineage>
</organism>
<keyword evidence="5" id="KW-1185">Reference proteome</keyword>
<dbReference type="SUPFAM" id="SSF161240">
    <property type="entry name" value="T-antigen specific domain-like"/>
    <property type="match status" value="1"/>
</dbReference>
<sequence length="427" mass="49592">MDRVLSREEKKTLLGLLNLPPEFWGDFGRMQQAYKQQSLLLHPDKGGSHEAMQTLNSLWSKFKTEVFNLRMNLQGTGFQVRRLHAEGWNLSTRDTFGNRYYQRLCRMPLTCLVNVRSSSCNCLLCMLRKQHRELKHKCLASCLILGECFCLECYMQWFGTPTRELMSGYAEFLAAIPVDWLDIDVHAVYNPKPRDPRHRRLVTVHFLMTTGPSATEANTSERNGMNSSENGTLSISRRLMRQLSLDNPIYTATRRYSLPLAPQSRPLERGGETLQLQRWMSPYPPLPPRPPRILLSQEMKEFNEGQEEEEEEEYMEMASLTEGLYLEVLPDAPVPQPPPMDPFPNLLSPRIPQWHLILQDLQRDQMDPILQRSQARRQETLRDVHKALSTQHRLKRLGKTLLLLTFLVALIAICLMLYTVIRRFLLS</sequence>
<keyword evidence="2" id="KW-1133">Transmembrane helix</keyword>
<dbReference type="InterPro" id="IPR003354">
    <property type="entry name" value="Papo_T_antigen"/>
</dbReference>
<feature type="transmembrane region" description="Helical" evidence="2">
    <location>
        <begin position="401"/>
        <end position="421"/>
    </location>
</feature>
<evidence type="ECO:0000256" key="2">
    <source>
        <dbReference type="SAM" id="Phobius"/>
    </source>
</evidence>
<dbReference type="Gene3D" id="1.20.120.1860">
    <property type="entry name" value="Small t-antigen, unique domain"/>
    <property type="match status" value="1"/>
</dbReference>
<proteinExistence type="predicted"/>
<dbReference type="InterPro" id="IPR001623">
    <property type="entry name" value="DnaJ_domain"/>
</dbReference>
<keyword evidence="2" id="KW-0812">Transmembrane</keyword>
<keyword evidence="1" id="KW-0244">Early protein</keyword>
<reference evidence="4 5" key="1">
    <citation type="submission" date="2019-09" db="EMBL/GenBank/DDBJ databases">
        <title>Detection of a polyomavirus in Mastomys natalensis.</title>
        <authorList>
            <person name="Ehlers B."/>
            <person name="Feldmann H."/>
            <person name="Jarvis M.A."/>
        </authorList>
    </citation>
    <scope>NUCLEOTIDE SEQUENCE [LARGE SCALE GENOMIC DNA]</scope>
    <source>
        <strain evidence="4">9947</strain>
    </source>
</reference>
<accession>A0A5P9NRE5</accession>
<dbReference type="GeneID" id="65103170"/>
<feature type="domain" description="J" evidence="3">
    <location>
        <begin position="11"/>
        <end position="67"/>
    </location>
</feature>
<dbReference type="KEGG" id="vg:65103170"/>
<evidence type="ECO:0000259" key="3">
    <source>
        <dbReference type="SMART" id="SM00271"/>
    </source>
</evidence>
<dbReference type="SUPFAM" id="SSF46565">
    <property type="entry name" value="Chaperone J-domain"/>
    <property type="match status" value="1"/>
</dbReference>
<evidence type="ECO:0000313" key="4">
    <source>
        <dbReference type="EMBL" id="QFU78313.1"/>
    </source>
</evidence>
<dbReference type="RefSeq" id="YP_010087845.1">
    <property type="nucleotide sequence ID" value="NC_055595.1"/>
</dbReference>
<dbReference type="InterPro" id="IPR036092">
    <property type="entry name" value="Papo_T_antigensf"/>
</dbReference>
<dbReference type="EMBL" id="MN417229">
    <property type="protein sequence ID" value="QFU78313.1"/>
    <property type="molecule type" value="Genomic_DNA"/>
</dbReference>
<dbReference type="SMART" id="SM00271">
    <property type="entry name" value="DnaJ"/>
    <property type="match status" value="1"/>
</dbReference>
<dbReference type="InterPro" id="IPR036869">
    <property type="entry name" value="J_dom_sf"/>
</dbReference>
<protein>
    <submittedName>
        <fullName evidence="4">Middle T antigen</fullName>
    </submittedName>
</protein>
<dbReference type="Proteomes" id="UP000680141">
    <property type="component" value="Segment"/>
</dbReference>
<dbReference type="Pfam" id="PF02380">
    <property type="entry name" value="Papo_T_antigen"/>
    <property type="match status" value="1"/>
</dbReference>
<keyword evidence="2" id="KW-0472">Membrane</keyword>
<name>A0A5P9NRE5_9POLY</name>